<comment type="caution">
    <text evidence="2">The sequence shown here is derived from an EMBL/GenBank/DDBJ whole genome shotgun (WGS) entry which is preliminary data.</text>
</comment>
<protein>
    <submittedName>
        <fullName evidence="2">Uncharacterized protein</fullName>
    </submittedName>
</protein>
<feature type="non-terminal residue" evidence="2">
    <location>
        <position position="87"/>
    </location>
</feature>
<feature type="region of interest" description="Disordered" evidence="1">
    <location>
        <begin position="1"/>
        <end position="87"/>
    </location>
</feature>
<organism evidence="2 3">
    <name type="scientific">Trifolium medium</name>
    <dbReference type="NCBI Taxonomy" id="97028"/>
    <lineage>
        <taxon>Eukaryota</taxon>
        <taxon>Viridiplantae</taxon>
        <taxon>Streptophyta</taxon>
        <taxon>Embryophyta</taxon>
        <taxon>Tracheophyta</taxon>
        <taxon>Spermatophyta</taxon>
        <taxon>Magnoliopsida</taxon>
        <taxon>eudicotyledons</taxon>
        <taxon>Gunneridae</taxon>
        <taxon>Pentapetalae</taxon>
        <taxon>rosids</taxon>
        <taxon>fabids</taxon>
        <taxon>Fabales</taxon>
        <taxon>Fabaceae</taxon>
        <taxon>Papilionoideae</taxon>
        <taxon>50 kb inversion clade</taxon>
        <taxon>NPAAA clade</taxon>
        <taxon>Hologalegina</taxon>
        <taxon>IRL clade</taxon>
        <taxon>Trifolieae</taxon>
        <taxon>Trifolium</taxon>
    </lineage>
</organism>
<accession>A0A392RFJ4</accession>
<name>A0A392RFJ4_9FABA</name>
<reference evidence="2 3" key="1">
    <citation type="journal article" date="2018" name="Front. Plant Sci.">
        <title>Red Clover (Trifolium pratense) and Zigzag Clover (T. medium) - A Picture of Genomic Similarities and Differences.</title>
        <authorList>
            <person name="Dluhosova J."/>
            <person name="Istvanek J."/>
            <person name="Nedelnik J."/>
            <person name="Repkova J."/>
        </authorList>
    </citation>
    <scope>NUCLEOTIDE SEQUENCE [LARGE SCALE GENOMIC DNA]</scope>
    <source>
        <strain evidence="3">cv. 10/8</strain>
        <tissue evidence="2">Leaf</tissue>
    </source>
</reference>
<evidence type="ECO:0000256" key="1">
    <source>
        <dbReference type="SAM" id="MobiDB-lite"/>
    </source>
</evidence>
<feature type="compositionally biased region" description="Basic and acidic residues" evidence="1">
    <location>
        <begin position="16"/>
        <end position="26"/>
    </location>
</feature>
<dbReference type="Proteomes" id="UP000265520">
    <property type="component" value="Unassembled WGS sequence"/>
</dbReference>
<proteinExistence type="predicted"/>
<keyword evidence="3" id="KW-1185">Reference proteome</keyword>
<dbReference type="EMBL" id="LXQA010222446">
    <property type="protein sequence ID" value="MCI35341.1"/>
    <property type="molecule type" value="Genomic_DNA"/>
</dbReference>
<evidence type="ECO:0000313" key="3">
    <source>
        <dbReference type="Proteomes" id="UP000265520"/>
    </source>
</evidence>
<sequence length="87" mass="9047">MQASHSPVVMGASASTKRDRPEDTHDVVVALKPPESKGKNSDGSPPRKKGRKEKIHSKGSTARSTAFPGGSGPSASVDIHFPLSPST</sequence>
<feature type="compositionally biased region" description="Basic residues" evidence="1">
    <location>
        <begin position="46"/>
        <end position="57"/>
    </location>
</feature>
<dbReference type="AlphaFoldDB" id="A0A392RFJ4"/>
<evidence type="ECO:0000313" key="2">
    <source>
        <dbReference type="EMBL" id="MCI35341.1"/>
    </source>
</evidence>